<organism evidence="5">
    <name type="scientific">Thrips palmi</name>
    <name type="common">Melon thrips</name>
    <dbReference type="NCBI Taxonomy" id="161013"/>
    <lineage>
        <taxon>Eukaryota</taxon>
        <taxon>Metazoa</taxon>
        <taxon>Ecdysozoa</taxon>
        <taxon>Arthropoda</taxon>
        <taxon>Hexapoda</taxon>
        <taxon>Insecta</taxon>
        <taxon>Pterygota</taxon>
        <taxon>Neoptera</taxon>
        <taxon>Paraneoptera</taxon>
        <taxon>Thysanoptera</taxon>
        <taxon>Terebrantia</taxon>
        <taxon>Thripoidea</taxon>
        <taxon>Thripidae</taxon>
        <taxon>Thrips</taxon>
    </lineage>
</organism>
<dbReference type="Pfam" id="PF02017">
    <property type="entry name" value="CIDE-N"/>
    <property type="match status" value="1"/>
</dbReference>
<dbReference type="OrthoDB" id="8806090at2759"/>
<dbReference type="AlphaFoldDB" id="A0A6P8YL13"/>
<dbReference type="Proteomes" id="UP000515158">
    <property type="component" value="Unplaced"/>
</dbReference>
<proteinExistence type="predicted"/>
<gene>
    <name evidence="5 6 7" type="primary">LOC117644930</name>
</gene>
<dbReference type="GeneID" id="117644930"/>
<evidence type="ECO:0000259" key="3">
    <source>
        <dbReference type="PROSITE" id="PS51135"/>
    </source>
</evidence>
<protein>
    <submittedName>
        <fullName evidence="5 6">Uncharacterized protein LOC117644930</fullName>
    </submittedName>
</protein>
<feature type="domain" description="CIDE-N" evidence="3">
    <location>
        <begin position="1"/>
        <end position="85"/>
    </location>
</feature>
<dbReference type="PANTHER" id="PTHR31025">
    <property type="entry name" value="SI:CH211-196P9.1-RELATED"/>
    <property type="match status" value="1"/>
</dbReference>
<evidence type="ECO:0000313" key="6">
    <source>
        <dbReference type="RefSeq" id="XP_034240564.1"/>
    </source>
</evidence>
<dbReference type="RefSeq" id="XP_034240565.1">
    <property type="nucleotide sequence ID" value="XM_034384674.1"/>
</dbReference>
<evidence type="ECO:0000313" key="7">
    <source>
        <dbReference type="RefSeq" id="XP_034240565.1"/>
    </source>
</evidence>
<dbReference type="SUPFAM" id="SSF54277">
    <property type="entry name" value="CAD &amp; PB1 domains"/>
    <property type="match status" value="1"/>
</dbReference>
<evidence type="ECO:0000313" key="4">
    <source>
        <dbReference type="Proteomes" id="UP000515158"/>
    </source>
</evidence>
<dbReference type="GO" id="GO:0006915">
    <property type="term" value="P:apoptotic process"/>
    <property type="evidence" value="ECO:0007669"/>
    <property type="project" value="UniProtKB-UniRule"/>
</dbReference>
<dbReference type="Gene3D" id="3.10.20.10">
    <property type="match status" value="1"/>
</dbReference>
<accession>A0A6P8YL13</accession>
<keyword evidence="1 2" id="KW-0053">Apoptosis</keyword>
<dbReference type="SMART" id="SM00266">
    <property type="entry name" value="CAD"/>
    <property type="match status" value="1"/>
</dbReference>
<dbReference type="InterPro" id="IPR003508">
    <property type="entry name" value="CIDE-N_dom"/>
</dbReference>
<dbReference type="PANTHER" id="PTHR31025:SF22">
    <property type="entry name" value="IP13529P"/>
    <property type="match status" value="1"/>
</dbReference>
<keyword evidence="4" id="KW-1185">Reference proteome</keyword>
<dbReference type="KEGG" id="tpal:117644930"/>
<sequence>MPLFKVQDSKRSSKVTVCASSLAQLLSTCQRKLSLSQDTTYQVFDDSDGSLLDDDECLLALSEFFASKGEHLSVIVLSIGETWKPVASTPPVIQNSLERVDLRENVLESEADVSGPATPCTPLRSRSSGSVSIGLPVLPYQDYSAQLRAALASAPTVRHMALTRARRAVVKSVTEKLKNKTVQCGTLREVCSKINSMCSEAFLVQMKDGSVSSCLASFLRAMYSALGYARETEGITPRKRRKRVSSEEDVDDPEEVPNLCLDSNGCADGMWEPALSDEDAFQFETMRTTLLGYQNIPSAEDDCHVMAMVKKSFALQRRLINRAVTADHWREVFASWPLLQRFPFFMAHADLLMGKNNVQVWNSELSALHTVTDYFSSVIMAKVNLSNKERAMKDLVNKATEASDAYSSRVPSLIGAVSLLIRYFGEKESNLFLVMEAQLSDEEVLRQSSQVSQCPLLIVRGSSVFDLQSQVSVAVRGNFLLKAKDFSQALLVVILAYFSFNICYPREVQRSLEFLQRFILLVNPQSREAGKGKKKGRGNGMVNPAVATLTGLLGDYEASRVRRIADSG</sequence>
<name>A0A6P8YL13_THRPL</name>
<dbReference type="RefSeq" id="XP_034240563.1">
    <property type="nucleotide sequence ID" value="XM_034384672.1"/>
</dbReference>
<evidence type="ECO:0000313" key="5">
    <source>
        <dbReference type="RefSeq" id="XP_034240563.1"/>
    </source>
</evidence>
<evidence type="ECO:0000256" key="1">
    <source>
        <dbReference type="ARBA" id="ARBA00022703"/>
    </source>
</evidence>
<dbReference type="RefSeq" id="XP_034240564.1">
    <property type="nucleotide sequence ID" value="XM_034384673.1"/>
</dbReference>
<evidence type="ECO:0000256" key="2">
    <source>
        <dbReference type="PROSITE-ProRule" id="PRU00447"/>
    </source>
</evidence>
<reference evidence="5 6" key="1">
    <citation type="submission" date="2025-04" db="UniProtKB">
        <authorList>
            <consortium name="RefSeq"/>
        </authorList>
    </citation>
    <scope>IDENTIFICATION</scope>
    <source>
        <tissue evidence="5 6">Total insect</tissue>
    </source>
</reference>
<dbReference type="PROSITE" id="PS51135">
    <property type="entry name" value="CIDE_N"/>
    <property type="match status" value="1"/>
</dbReference>